<accession>K6XH14</accession>
<comment type="caution">
    <text evidence="1">The sequence shown here is derived from an EMBL/GenBank/DDBJ whole genome shotgun (WGS) entry which is preliminary data.</text>
</comment>
<dbReference type="AlphaFoldDB" id="K6XH14"/>
<sequence>MRASSTTIGAAIAVLDGMVSPELRLATNKPKLLKVIFTL</sequence>
<dbReference type="STRING" id="493475.GARC_2971"/>
<dbReference type="EMBL" id="BAEO01000042">
    <property type="protein sequence ID" value="GAC19934.1"/>
    <property type="molecule type" value="Genomic_DNA"/>
</dbReference>
<gene>
    <name evidence="1" type="ORF">GARC_2971</name>
</gene>
<proteinExistence type="predicted"/>
<name>K6XH14_9ALTE</name>
<dbReference type="Proteomes" id="UP000006327">
    <property type="component" value="Unassembled WGS sequence"/>
</dbReference>
<evidence type="ECO:0000313" key="2">
    <source>
        <dbReference type="Proteomes" id="UP000006327"/>
    </source>
</evidence>
<protein>
    <submittedName>
        <fullName evidence="1">Uncharacterized protein</fullName>
    </submittedName>
</protein>
<evidence type="ECO:0000313" key="1">
    <source>
        <dbReference type="EMBL" id="GAC19934.1"/>
    </source>
</evidence>
<keyword evidence="2" id="KW-1185">Reference proteome</keyword>
<reference evidence="1 2" key="1">
    <citation type="journal article" date="2017" name="Antonie Van Leeuwenhoek">
        <title>Rhizobium rhizosphaerae sp. nov., a novel species isolated from rice rhizosphere.</title>
        <authorList>
            <person name="Zhao J.J."/>
            <person name="Zhang J."/>
            <person name="Zhang R.J."/>
            <person name="Zhang C.W."/>
            <person name="Yin H.Q."/>
            <person name="Zhang X.X."/>
        </authorList>
    </citation>
    <scope>NUCLEOTIDE SEQUENCE [LARGE SCALE GENOMIC DNA]</scope>
    <source>
        <strain evidence="1 2">BSs20135</strain>
    </source>
</reference>
<organism evidence="1 2">
    <name type="scientific">Paraglaciecola arctica BSs20135</name>
    <dbReference type="NCBI Taxonomy" id="493475"/>
    <lineage>
        <taxon>Bacteria</taxon>
        <taxon>Pseudomonadati</taxon>
        <taxon>Pseudomonadota</taxon>
        <taxon>Gammaproteobacteria</taxon>
        <taxon>Alteromonadales</taxon>
        <taxon>Alteromonadaceae</taxon>
        <taxon>Paraglaciecola</taxon>
    </lineage>
</organism>